<evidence type="ECO:0000313" key="3">
    <source>
        <dbReference type="Proteomes" id="UP000521868"/>
    </source>
</evidence>
<keyword evidence="3" id="KW-1185">Reference proteome</keyword>
<dbReference type="PROSITE" id="PS51257">
    <property type="entry name" value="PROKAR_LIPOPROTEIN"/>
    <property type="match status" value="1"/>
</dbReference>
<dbReference type="RefSeq" id="WP_168105929.1">
    <property type="nucleotide sequence ID" value="NZ_VTOX01000001.1"/>
</dbReference>
<dbReference type="AlphaFoldDB" id="A0A7X6DCZ1"/>
<dbReference type="EMBL" id="VTOX01000001">
    <property type="protein sequence ID" value="NKE64879.1"/>
    <property type="molecule type" value="Genomic_DNA"/>
</dbReference>
<name>A0A7X6DCZ1_9BURK</name>
<keyword evidence="1" id="KW-0732">Signal</keyword>
<accession>A0A7X6DCZ1</accession>
<reference evidence="2 3" key="1">
    <citation type="journal article" date="2020" name="Nature">
        <title>Bacterial chemolithoautotrophy via manganese oxidation.</title>
        <authorList>
            <person name="Yu H."/>
            <person name="Leadbetter J.R."/>
        </authorList>
    </citation>
    <scope>NUCLEOTIDE SEQUENCE [LARGE SCALE GENOMIC DNA]</scope>
    <source>
        <strain evidence="2 3">RBP-1</strain>
    </source>
</reference>
<proteinExistence type="predicted"/>
<comment type="caution">
    <text evidence="2">The sequence shown here is derived from an EMBL/GenBank/DDBJ whole genome shotgun (WGS) entry which is preliminary data.</text>
</comment>
<sequence length="196" mass="21736">MRRLAAVLLALVLAACTTIAKVDGEQIVGGKLAVTLPHAWNKVTDPWERGRYDMWTQEGIPLDHLRLWAGLRPGESLVARPTVLFRAPGEKDPRYPTFTAGLRPHRLVNLFEQLYANEGVVQVTRMEPAPFAGQAGVRFEFTLARRADDLVLQGVGWAAEHRGELYAATFAAPKLAFFPRLLPMAEAVVRSARIRG</sequence>
<protein>
    <recommendedName>
        <fullName evidence="4">Lipoprotein</fullName>
    </recommendedName>
</protein>
<evidence type="ECO:0008006" key="4">
    <source>
        <dbReference type="Google" id="ProtNLM"/>
    </source>
</evidence>
<evidence type="ECO:0000313" key="2">
    <source>
        <dbReference type="EMBL" id="NKE64879.1"/>
    </source>
</evidence>
<dbReference type="Proteomes" id="UP000521868">
    <property type="component" value="Unassembled WGS sequence"/>
</dbReference>
<feature type="chain" id="PRO_5031308181" description="Lipoprotein" evidence="1">
    <location>
        <begin position="21"/>
        <end position="196"/>
    </location>
</feature>
<feature type="signal peptide" evidence="1">
    <location>
        <begin position="1"/>
        <end position="20"/>
    </location>
</feature>
<gene>
    <name evidence="2" type="ORF">RAMLITH_03515</name>
</gene>
<organism evidence="2 3">
    <name type="scientific">Ramlibacter lithotrophicus</name>
    <dbReference type="NCBI Taxonomy" id="2606681"/>
    <lineage>
        <taxon>Bacteria</taxon>
        <taxon>Pseudomonadati</taxon>
        <taxon>Pseudomonadota</taxon>
        <taxon>Betaproteobacteria</taxon>
        <taxon>Burkholderiales</taxon>
        <taxon>Comamonadaceae</taxon>
        <taxon>Ramlibacter</taxon>
    </lineage>
</organism>
<evidence type="ECO:0000256" key="1">
    <source>
        <dbReference type="SAM" id="SignalP"/>
    </source>
</evidence>